<dbReference type="Proteomes" id="UP001431429">
    <property type="component" value="Unassembled WGS sequence"/>
</dbReference>
<name>A0ABT0UVE3_9ACTN</name>
<dbReference type="Pfam" id="PF13676">
    <property type="entry name" value="TIR_2"/>
    <property type="match status" value="1"/>
</dbReference>
<gene>
    <name evidence="2" type="ORF">NBG84_30410</name>
</gene>
<sequence length="420" mass="47229">MRDVFISHSARGDDFAMTVMQTLRTRLAEKEFNPLVDQEDIPPGQKWRPHVIDWLARCRAAIVLINKKALESDWVRREVNILMWREALGAELTVVPVLLDDLPSDAVEGAGMSELRIIQFARTPRGAPQDAESIADLVLKQFADLPKAPPAGDPMARWLGRLQLFLSEAQRSTLLIKAAEALELEDKYVAHVTAQQGGCLFLAHQFLVAPPDRMERALDELAPALSHHTLRQLTGALKATWVNEEAARKLLPAPKKPPWEMTALLNSFKPGTAEQYIRRATCNATLGYEVKSAGVPIGEDRIGERQRDWERDVWVEFFDAPNEEDRILPSDLLDRTHYFIIDETGPPDSDFVAAVHRLHSAFSWLIVLVTTGKDLPTPEVQAAFNKPILLEPALTADNELVARLRSDRLDKMPDRHSGKY</sequence>
<dbReference type="SUPFAM" id="SSF52200">
    <property type="entry name" value="Toll/Interleukin receptor TIR domain"/>
    <property type="match status" value="1"/>
</dbReference>
<keyword evidence="3" id="KW-1185">Reference proteome</keyword>
<evidence type="ECO:0000313" key="2">
    <source>
        <dbReference type="EMBL" id="MCM2392548.1"/>
    </source>
</evidence>
<dbReference type="InterPro" id="IPR000157">
    <property type="entry name" value="TIR_dom"/>
</dbReference>
<accession>A0ABT0UVE3</accession>
<reference evidence="2" key="1">
    <citation type="submission" date="2022-06" db="EMBL/GenBank/DDBJ databases">
        <title>Genome public.</title>
        <authorList>
            <person name="Sun Q."/>
        </authorList>
    </citation>
    <scope>NUCLEOTIDE SEQUENCE</scope>
    <source>
        <strain evidence="2">CWNU-1</strain>
    </source>
</reference>
<dbReference type="Gene3D" id="3.40.50.10140">
    <property type="entry name" value="Toll/interleukin-1 receptor homology (TIR) domain"/>
    <property type="match status" value="1"/>
</dbReference>
<dbReference type="PROSITE" id="PS50104">
    <property type="entry name" value="TIR"/>
    <property type="match status" value="1"/>
</dbReference>
<proteinExistence type="predicted"/>
<dbReference type="InterPro" id="IPR035897">
    <property type="entry name" value="Toll_tir_struct_dom_sf"/>
</dbReference>
<keyword evidence="2" id="KW-0675">Receptor</keyword>
<protein>
    <submittedName>
        <fullName evidence="2">Toll/interleukin-1 receptor domain-containing protein</fullName>
    </submittedName>
</protein>
<dbReference type="EMBL" id="JAMQAW010000041">
    <property type="protein sequence ID" value="MCM2392548.1"/>
    <property type="molecule type" value="Genomic_DNA"/>
</dbReference>
<comment type="caution">
    <text evidence="2">The sequence shown here is derived from an EMBL/GenBank/DDBJ whole genome shotgun (WGS) entry which is preliminary data.</text>
</comment>
<feature type="domain" description="TIR" evidence="1">
    <location>
        <begin position="1"/>
        <end position="128"/>
    </location>
</feature>
<organism evidence="2 3">
    <name type="scientific">Streptomyces albipurpureus</name>
    <dbReference type="NCBI Taxonomy" id="2897419"/>
    <lineage>
        <taxon>Bacteria</taxon>
        <taxon>Bacillati</taxon>
        <taxon>Actinomycetota</taxon>
        <taxon>Actinomycetes</taxon>
        <taxon>Kitasatosporales</taxon>
        <taxon>Streptomycetaceae</taxon>
        <taxon>Streptomyces</taxon>
    </lineage>
</organism>
<dbReference type="RefSeq" id="WP_250922871.1">
    <property type="nucleotide sequence ID" value="NZ_JAMQAW010000041.1"/>
</dbReference>
<evidence type="ECO:0000313" key="3">
    <source>
        <dbReference type="Proteomes" id="UP001431429"/>
    </source>
</evidence>
<evidence type="ECO:0000259" key="1">
    <source>
        <dbReference type="PROSITE" id="PS50104"/>
    </source>
</evidence>